<reference evidence="2 3" key="1">
    <citation type="submission" date="2024-02" db="EMBL/GenBank/DDBJ databases">
        <title>de novo genome assembly of Solanum bulbocastanum strain 11H21.</title>
        <authorList>
            <person name="Hosaka A.J."/>
        </authorList>
    </citation>
    <scope>NUCLEOTIDE SEQUENCE [LARGE SCALE GENOMIC DNA]</scope>
    <source>
        <tissue evidence="2">Young leaves</tissue>
    </source>
</reference>
<evidence type="ECO:0000256" key="1">
    <source>
        <dbReference type="SAM" id="MobiDB-lite"/>
    </source>
</evidence>
<name>A0AAN8Y5G0_SOLBU</name>
<organism evidence="2 3">
    <name type="scientific">Solanum bulbocastanum</name>
    <name type="common">Wild potato</name>
    <dbReference type="NCBI Taxonomy" id="147425"/>
    <lineage>
        <taxon>Eukaryota</taxon>
        <taxon>Viridiplantae</taxon>
        <taxon>Streptophyta</taxon>
        <taxon>Embryophyta</taxon>
        <taxon>Tracheophyta</taxon>
        <taxon>Spermatophyta</taxon>
        <taxon>Magnoliopsida</taxon>
        <taxon>eudicotyledons</taxon>
        <taxon>Gunneridae</taxon>
        <taxon>Pentapetalae</taxon>
        <taxon>asterids</taxon>
        <taxon>lamiids</taxon>
        <taxon>Solanales</taxon>
        <taxon>Solanaceae</taxon>
        <taxon>Solanoideae</taxon>
        <taxon>Solaneae</taxon>
        <taxon>Solanum</taxon>
    </lineage>
</organism>
<feature type="compositionally biased region" description="Basic and acidic residues" evidence="1">
    <location>
        <begin position="87"/>
        <end position="96"/>
    </location>
</feature>
<dbReference type="EMBL" id="JBANQN010000009">
    <property type="protein sequence ID" value="KAK6780039.1"/>
    <property type="molecule type" value="Genomic_DNA"/>
</dbReference>
<dbReference type="Proteomes" id="UP001371456">
    <property type="component" value="Unassembled WGS sequence"/>
</dbReference>
<protein>
    <submittedName>
        <fullName evidence="2">Uncharacterized protein</fullName>
    </submittedName>
</protein>
<keyword evidence="3" id="KW-1185">Reference proteome</keyword>
<sequence length="111" mass="12468">MDDELHKEVAIEAINGTQVLQTEAKQHNANTSNRKKESMLPEQEQSINNGTKDANSQGIHQRDQHTTKQHTQVSQFTNAKVSTGEKAIWKAKEKTNANENTNNSTKEIRGK</sequence>
<feature type="compositionally biased region" description="Polar residues" evidence="1">
    <location>
        <begin position="43"/>
        <end position="59"/>
    </location>
</feature>
<evidence type="ECO:0000313" key="3">
    <source>
        <dbReference type="Proteomes" id="UP001371456"/>
    </source>
</evidence>
<feature type="region of interest" description="Disordered" evidence="1">
    <location>
        <begin position="16"/>
        <end position="111"/>
    </location>
</feature>
<feature type="compositionally biased region" description="Polar residues" evidence="1">
    <location>
        <begin position="16"/>
        <end position="32"/>
    </location>
</feature>
<evidence type="ECO:0000313" key="2">
    <source>
        <dbReference type="EMBL" id="KAK6780039.1"/>
    </source>
</evidence>
<gene>
    <name evidence="2" type="ORF">RDI58_022223</name>
</gene>
<comment type="caution">
    <text evidence="2">The sequence shown here is derived from an EMBL/GenBank/DDBJ whole genome shotgun (WGS) entry which is preliminary data.</text>
</comment>
<feature type="compositionally biased region" description="Polar residues" evidence="1">
    <location>
        <begin position="69"/>
        <end position="81"/>
    </location>
</feature>
<accession>A0AAN8Y5G0</accession>
<proteinExistence type="predicted"/>
<dbReference type="AlphaFoldDB" id="A0AAN8Y5G0"/>